<dbReference type="Pfam" id="PF20256">
    <property type="entry name" value="MoCoBD_2"/>
    <property type="match status" value="1"/>
</dbReference>
<evidence type="ECO:0000256" key="7">
    <source>
        <dbReference type="ARBA" id="ARBA00023004"/>
    </source>
</evidence>
<dbReference type="Pfam" id="PF01315">
    <property type="entry name" value="Ald_Xan_dh_C"/>
    <property type="match status" value="1"/>
</dbReference>
<dbReference type="GO" id="GO:0005506">
    <property type="term" value="F:iron ion binding"/>
    <property type="evidence" value="ECO:0007669"/>
    <property type="project" value="InterPro"/>
</dbReference>
<keyword evidence="8" id="KW-0411">Iron-sulfur</keyword>
<evidence type="ECO:0000256" key="2">
    <source>
        <dbReference type="ARBA" id="ARBA00006849"/>
    </source>
</evidence>
<evidence type="ECO:0000256" key="8">
    <source>
        <dbReference type="ARBA" id="ARBA00023014"/>
    </source>
</evidence>
<dbReference type="AlphaFoldDB" id="A0A3P3XSV3"/>
<dbReference type="Pfam" id="PF02738">
    <property type="entry name" value="MoCoBD_1"/>
    <property type="match status" value="1"/>
</dbReference>
<name>A0A3P3XSV3_9SPIR</name>
<gene>
    <name evidence="11" type="primary">xdhA (H</name>
    <name evidence="11" type="ORF">SPIRO4BDMA_50886</name>
</gene>
<protein>
    <submittedName>
        <fullName evidence="11">Xanthine dehydrogenase, molybdenum binding subunit</fullName>
        <ecNumber evidence="11">1.17.1.4</ecNumber>
    </submittedName>
</protein>
<dbReference type="GO" id="GO:0004854">
    <property type="term" value="F:xanthine dehydrogenase activity"/>
    <property type="evidence" value="ECO:0007669"/>
    <property type="project" value="UniProtKB-EC"/>
</dbReference>
<dbReference type="FunFam" id="3.30.365.10:FF:000003">
    <property type="entry name" value="Aldehyde oxidase 1"/>
    <property type="match status" value="1"/>
</dbReference>
<dbReference type="EMBL" id="FWDO01000005">
    <property type="protein sequence ID" value="SLM19371.1"/>
    <property type="molecule type" value="Genomic_DNA"/>
</dbReference>
<dbReference type="GO" id="GO:0051536">
    <property type="term" value="F:iron-sulfur cluster binding"/>
    <property type="evidence" value="ECO:0007669"/>
    <property type="project" value="UniProtKB-KW"/>
</dbReference>
<comment type="cofactor">
    <cofactor evidence="1">
        <name>FAD</name>
        <dbReference type="ChEBI" id="CHEBI:57692"/>
    </cofactor>
</comment>
<keyword evidence="4" id="KW-0479">Metal-binding</keyword>
<evidence type="ECO:0000256" key="4">
    <source>
        <dbReference type="ARBA" id="ARBA00022723"/>
    </source>
</evidence>
<dbReference type="SMART" id="SM01008">
    <property type="entry name" value="Ald_Xan_dh_C"/>
    <property type="match status" value="1"/>
</dbReference>
<dbReference type="InterPro" id="IPR016208">
    <property type="entry name" value="Ald_Oxase/xanthine_DH-like"/>
</dbReference>
<dbReference type="Gene3D" id="3.90.1170.50">
    <property type="entry name" value="Aldehyde oxidase/xanthine dehydrogenase, a/b hammerhead"/>
    <property type="match status" value="1"/>
</dbReference>
<dbReference type="InterPro" id="IPR000674">
    <property type="entry name" value="Ald_Oxase/Xan_DH_a/b"/>
</dbReference>
<dbReference type="PANTHER" id="PTHR45444:SF3">
    <property type="entry name" value="XANTHINE DEHYDROGENASE"/>
    <property type="match status" value="1"/>
</dbReference>
<evidence type="ECO:0000259" key="10">
    <source>
        <dbReference type="SMART" id="SM01008"/>
    </source>
</evidence>
<dbReference type="SUPFAM" id="SSF56003">
    <property type="entry name" value="Molybdenum cofactor-binding domain"/>
    <property type="match status" value="1"/>
</dbReference>
<dbReference type="InterPro" id="IPR037165">
    <property type="entry name" value="AldOxase/xan_DH_Mopterin-bd_sf"/>
</dbReference>
<evidence type="ECO:0000256" key="6">
    <source>
        <dbReference type="ARBA" id="ARBA00023002"/>
    </source>
</evidence>
<keyword evidence="5" id="KW-0274">FAD</keyword>
<feature type="domain" description="Aldehyde oxidase/xanthine dehydrogenase a/b hammerhead" evidence="10">
    <location>
        <begin position="43"/>
        <end position="150"/>
    </location>
</feature>
<sequence>MKTEDTRNMNKTRIEEASPVHAMRAAASVDPSVIVPESLPNVLGQTQYIDDLPRSSGCLQAVVRLSDSAHARILAIRTEEALALDPSVRVILAKDVPGTNQIGFNKPDEPLLPEEEWEYWGQPIAIVLASTRSLARKAANLLRIESEPLPVITDPREAAARGDFIFPPRTIACGDTGEAFSQCAYVVEGKVDSGGQEHVYLETQGAIAQVTDGRRMHVISGTQGPSGVQKAVAQVLGLPMNLVEVEARRLGGAFGGKEDQAANWACMAAVASWVTGKPVELYLNRKDDMRATGKRHPYSSDFRIGADKNGKLLAFEADYYQNSGSSCDLSPAILARTVLHATGAYNIPNVRVTGYMCRTNLPSFTAFRGFGAPQAFFVIESAMDALAQKMGVDPVELKRRNLYREGDQTYYGMTLERVRASDAVERLLDKVDYPSLKARIAQFNATHRFEKKGVGLIPVSFGISFTKLQMNQAGALVHVYTDGSVVVSTGAIEMGQQVARKISLVVARALGVPVAKVSIQRTTTLTVANTVPTAASTGSDLNGMAAKIACQEIRGRLVKKAAELLNAAPGEIDIREGRVFLNGTQSELTWQALIEAVHAARQDLSAHGFYATPFLEYDMRTERGRPFAYHVYGAALVEATVDTLRATYSLDSVSIVHDIGESIDLSTDRGQVEGALAQGLGWALLEDLRFGADGRPLSDTLSTYKVPDVTFMPPSIDIEFMPPIENLSTPYNSKAVGEPPLQYGIAGYFAVLNAVRAALDRPLSSYNIPLIPERVSDLLSSKSEAEGTEL</sequence>
<reference evidence="11" key="1">
    <citation type="submission" date="2017-02" db="EMBL/GenBank/DDBJ databases">
        <authorList>
            <person name="Regsiter A."/>
            <person name="William W."/>
        </authorList>
    </citation>
    <scope>NUCLEOTIDE SEQUENCE</scope>
    <source>
        <strain evidence="11">BdmA 4</strain>
    </source>
</reference>
<dbReference type="SUPFAM" id="SSF54665">
    <property type="entry name" value="CO dehydrogenase molybdoprotein N-domain-like"/>
    <property type="match status" value="1"/>
</dbReference>
<keyword evidence="3" id="KW-0285">Flavoprotein</keyword>
<dbReference type="PANTHER" id="PTHR45444">
    <property type="entry name" value="XANTHINE DEHYDROGENASE"/>
    <property type="match status" value="1"/>
</dbReference>
<keyword evidence="7" id="KW-0408">Iron</keyword>
<evidence type="ECO:0000256" key="5">
    <source>
        <dbReference type="ARBA" id="ARBA00022827"/>
    </source>
</evidence>
<dbReference type="FunFam" id="3.30.365.10:FF:000001">
    <property type="entry name" value="Xanthine dehydrogenase oxidase"/>
    <property type="match status" value="1"/>
</dbReference>
<comment type="similarity">
    <text evidence="2">Belongs to the xanthine dehydrogenase family.</text>
</comment>
<dbReference type="EC" id="1.17.1.4" evidence="11"/>
<evidence type="ECO:0000256" key="9">
    <source>
        <dbReference type="ARBA" id="ARBA00053029"/>
    </source>
</evidence>
<accession>A0A3P3XSV3</accession>
<dbReference type="Gene3D" id="3.30.365.10">
    <property type="entry name" value="Aldehyde oxidase/xanthine dehydrogenase, molybdopterin binding domain"/>
    <property type="match status" value="4"/>
</dbReference>
<dbReference type="InterPro" id="IPR008274">
    <property type="entry name" value="AldOxase/xan_DH_MoCoBD1"/>
</dbReference>
<comment type="cofactor">
    <cofactor evidence="9">
        <name>Mo-molybdopterin cytosine dinucleotide</name>
        <dbReference type="ChEBI" id="CHEBI:71308"/>
    </cofactor>
</comment>
<proteinExistence type="inferred from homology"/>
<evidence type="ECO:0000256" key="1">
    <source>
        <dbReference type="ARBA" id="ARBA00001974"/>
    </source>
</evidence>
<organism evidence="11">
    <name type="scientific">uncultured spirochete</name>
    <dbReference type="NCBI Taxonomy" id="156406"/>
    <lineage>
        <taxon>Bacteria</taxon>
        <taxon>Pseudomonadati</taxon>
        <taxon>Spirochaetota</taxon>
        <taxon>Spirochaetia</taxon>
        <taxon>Spirochaetales</taxon>
        <taxon>environmental samples</taxon>
    </lineage>
</organism>
<dbReference type="InterPro" id="IPR046867">
    <property type="entry name" value="AldOxase/xan_DH_MoCoBD2"/>
</dbReference>
<evidence type="ECO:0000256" key="3">
    <source>
        <dbReference type="ARBA" id="ARBA00022630"/>
    </source>
</evidence>
<keyword evidence="6 11" id="KW-0560">Oxidoreductase</keyword>
<evidence type="ECO:0000313" key="11">
    <source>
        <dbReference type="EMBL" id="SLM19371.1"/>
    </source>
</evidence>
<dbReference type="InterPro" id="IPR036856">
    <property type="entry name" value="Ald_Oxase/Xan_DH_a/b_sf"/>
</dbReference>